<dbReference type="SUPFAM" id="SSF49493">
    <property type="entry name" value="HSP40/DnaJ peptide-binding domain"/>
    <property type="match status" value="2"/>
</dbReference>
<dbReference type="Gene3D" id="1.10.287.110">
    <property type="entry name" value="DnaJ domain"/>
    <property type="match status" value="1"/>
</dbReference>
<dbReference type="PANTHER" id="PTHR43096">
    <property type="entry name" value="DNAJ HOMOLOG 1, MITOCHONDRIAL-RELATED"/>
    <property type="match status" value="1"/>
</dbReference>
<reference evidence="4" key="1">
    <citation type="submission" date="2017-04" db="EMBL/GenBank/DDBJ databases">
        <title>Function of individual gut microbiota members based on whole genome sequencing of pure cultures obtained from chicken caecum.</title>
        <authorList>
            <person name="Medvecky M."/>
            <person name="Cejkova D."/>
            <person name="Polansky O."/>
            <person name="Karasova D."/>
            <person name="Kubasova T."/>
            <person name="Cizek A."/>
            <person name="Rychlik I."/>
        </authorList>
    </citation>
    <scope>NUCLEOTIDE SEQUENCE [LARGE SCALE GENOMIC DNA]</scope>
    <source>
        <strain evidence="4">An43</strain>
    </source>
</reference>
<dbReference type="InterPro" id="IPR001623">
    <property type="entry name" value="DnaJ_domain"/>
</dbReference>
<name>A0A1Y3YQG4_9BACE</name>
<evidence type="ECO:0000313" key="3">
    <source>
        <dbReference type="EMBL" id="OUO00114.1"/>
    </source>
</evidence>
<dbReference type="EMBL" id="NFII01000014">
    <property type="protein sequence ID" value="OUO00114.1"/>
    <property type="molecule type" value="Genomic_DNA"/>
</dbReference>
<dbReference type="SUPFAM" id="SSF46565">
    <property type="entry name" value="Chaperone J-domain"/>
    <property type="match status" value="1"/>
</dbReference>
<dbReference type="PROSITE" id="PS50076">
    <property type="entry name" value="DNAJ_2"/>
    <property type="match status" value="1"/>
</dbReference>
<gene>
    <name evidence="3" type="ORF">B5F97_13795</name>
</gene>
<keyword evidence="1" id="KW-0143">Chaperone</keyword>
<dbReference type="InterPro" id="IPR002939">
    <property type="entry name" value="DnaJ_C"/>
</dbReference>
<dbReference type="Pfam" id="PF01556">
    <property type="entry name" value="DnaJ_C"/>
    <property type="match status" value="1"/>
</dbReference>
<comment type="caution">
    <text evidence="3">The sequence shown here is derived from an EMBL/GenBank/DDBJ whole genome shotgun (WGS) entry which is preliminary data.</text>
</comment>
<dbReference type="PROSITE" id="PS00636">
    <property type="entry name" value="DNAJ_1"/>
    <property type="match status" value="1"/>
</dbReference>
<dbReference type="GO" id="GO:0005737">
    <property type="term" value="C:cytoplasm"/>
    <property type="evidence" value="ECO:0007669"/>
    <property type="project" value="TreeGrafter"/>
</dbReference>
<dbReference type="AlphaFoldDB" id="A0A1Y3YQG4"/>
<dbReference type="Proteomes" id="UP000195386">
    <property type="component" value="Unassembled WGS sequence"/>
</dbReference>
<dbReference type="SMART" id="SM00271">
    <property type="entry name" value="DnaJ"/>
    <property type="match status" value="1"/>
</dbReference>
<dbReference type="PRINTS" id="PR00625">
    <property type="entry name" value="JDOMAIN"/>
</dbReference>
<dbReference type="InterPro" id="IPR008971">
    <property type="entry name" value="HSP40/DnaJ_pept-bd"/>
</dbReference>
<evidence type="ECO:0000313" key="4">
    <source>
        <dbReference type="Proteomes" id="UP000195386"/>
    </source>
</evidence>
<dbReference type="CDD" id="cd06257">
    <property type="entry name" value="DnaJ"/>
    <property type="match status" value="1"/>
</dbReference>
<dbReference type="RefSeq" id="WP_087426598.1">
    <property type="nucleotide sequence ID" value="NZ_NFII01000014.1"/>
</dbReference>
<dbReference type="FunFam" id="2.60.260.20:FF:000013">
    <property type="entry name" value="DnaJ subfamily B member 11"/>
    <property type="match status" value="1"/>
</dbReference>
<dbReference type="CDD" id="cd10747">
    <property type="entry name" value="DnaJ_C"/>
    <property type="match status" value="1"/>
</dbReference>
<feature type="domain" description="J" evidence="2">
    <location>
        <begin position="5"/>
        <end position="70"/>
    </location>
</feature>
<dbReference type="PANTHER" id="PTHR43096:SF52">
    <property type="entry name" value="DNAJ HOMOLOG 1, MITOCHONDRIAL-RELATED"/>
    <property type="match status" value="1"/>
</dbReference>
<accession>A0A1Y3YQG4</accession>
<dbReference type="InterPro" id="IPR036869">
    <property type="entry name" value="J_dom_sf"/>
</dbReference>
<protein>
    <submittedName>
        <fullName evidence="3">Molecular chaperone DnaJ</fullName>
    </submittedName>
</protein>
<dbReference type="FunFam" id="2.60.260.20:FF:000069">
    <property type="entry name" value="Molecular chaperone DnaJ"/>
    <property type="match status" value="1"/>
</dbReference>
<sequence>MAYIDYYQVLGVDKTASQDDIKKAFRKLARKYHPDLNPNDATAKDKFQAINEANEVLSDPEKRKKYDEYGEHWKHADEFETQKRARQQAGAGGFGGFGGTGFGGQGGAGFGTDGGGTYWYSSDGQEFSGSSADGFSDFFEQMFGHRTRGGGGANAGFRGQDFHADLNLSLRDAAQTHKQILTVNGKNVRITIPAGVANGQVIKLKGYGGEGINGGPAGDLYITFVIADDPAFKRLGDDLYVDVDIDLYTALLGGEKLVDTLEGQVKLKVKPETQNGTKVRLKGKGFPVYKKEGQFGDLIVTYSVKLPTNLTEQQKEMFRKIQSMN</sequence>
<dbReference type="Gene3D" id="2.60.260.20">
    <property type="entry name" value="Urease metallochaperone UreE, N-terminal domain"/>
    <property type="match status" value="2"/>
</dbReference>
<dbReference type="InterPro" id="IPR018253">
    <property type="entry name" value="DnaJ_domain_CS"/>
</dbReference>
<evidence type="ECO:0000256" key="1">
    <source>
        <dbReference type="ARBA" id="ARBA00023186"/>
    </source>
</evidence>
<evidence type="ECO:0000259" key="2">
    <source>
        <dbReference type="PROSITE" id="PS50076"/>
    </source>
</evidence>
<dbReference type="Pfam" id="PF00226">
    <property type="entry name" value="DnaJ"/>
    <property type="match status" value="1"/>
</dbReference>
<dbReference type="GO" id="GO:0051082">
    <property type="term" value="F:unfolded protein binding"/>
    <property type="evidence" value="ECO:0007669"/>
    <property type="project" value="InterPro"/>
</dbReference>
<proteinExistence type="predicted"/>
<dbReference type="GO" id="GO:0042026">
    <property type="term" value="P:protein refolding"/>
    <property type="evidence" value="ECO:0007669"/>
    <property type="project" value="TreeGrafter"/>
</dbReference>
<organism evidence="3 4">
    <name type="scientific">Bacteroides clarus</name>
    <dbReference type="NCBI Taxonomy" id="626929"/>
    <lineage>
        <taxon>Bacteria</taxon>
        <taxon>Pseudomonadati</taxon>
        <taxon>Bacteroidota</taxon>
        <taxon>Bacteroidia</taxon>
        <taxon>Bacteroidales</taxon>
        <taxon>Bacteroidaceae</taxon>
        <taxon>Bacteroides</taxon>
    </lineage>
</organism>